<accession>A0A1S2CP28</accession>
<dbReference type="RefSeq" id="WP_042020481.1">
    <property type="nucleotide sequence ID" value="NZ_CDBW01000017.1"/>
</dbReference>
<organism evidence="1 2">
    <name type="scientific">Aeromonas sobria</name>
    <dbReference type="NCBI Taxonomy" id="646"/>
    <lineage>
        <taxon>Bacteria</taxon>
        <taxon>Pseudomonadati</taxon>
        <taxon>Pseudomonadota</taxon>
        <taxon>Gammaproteobacteria</taxon>
        <taxon>Aeromonadales</taxon>
        <taxon>Aeromonadaceae</taxon>
        <taxon>Aeromonas</taxon>
    </lineage>
</organism>
<dbReference type="STRING" id="646.BJD16_05430"/>
<dbReference type="GeneID" id="58922201"/>
<reference evidence="1 2" key="1">
    <citation type="submission" date="2016-09" db="EMBL/GenBank/DDBJ databases">
        <title>Draft Genome Sequence of Aeromonas sobria Strain 08005, Isolated from Sick Rana catesbeiana.</title>
        <authorList>
            <person name="Yang Q."/>
        </authorList>
    </citation>
    <scope>NUCLEOTIDE SEQUENCE [LARGE SCALE GENOMIC DNA]</scope>
    <source>
        <strain evidence="1 2">08005</strain>
    </source>
</reference>
<dbReference type="OrthoDB" id="371379at2"/>
<evidence type="ECO:0000313" key="2">
    <source>
        <dbReference type="Proteomes" id="UP000179934"/>
    </source>
</evidence>
<proteinExistence type="predicted"/>
<protein>
    <submittedName>
        <fullName evidence="1">Uncharacterized protein</fullName>
    </submittedName>
</protein>
<dbReference type="Proteomes" id="UP000179934">
    <property type="component" value="Unassembled WGS sequence"/>
</dbReference>
<dbReference type="AlphaFoldDB" id="A0A1S2CP28"/>
<dbReference type="EMBL" id="MKFU01000034">
    <property type="protein sequence ID" value="OHY89778.1"/>
    <property type="molecule type" value="Genomic_DNA"/>
</dbReference>
<name>A0A1S2CP28_AERSO</name>
<comment type="caution">
    <text evidence="1">The sequence shown here is derived from an EMBL/GenBank/DDBJ whole genome shotgun (WGS) entry which is preliminary data.</text>
</comment>
<gene>
    <name evidence="1" type="ORF">BJD16_05430</name>
</gene>
<evidence type="ECO:0000313" key="1">
    <source>
        <dbReference type="EMBL" id="OHY89778.1"/>
    </source>
</evidence>
<sequence length="620" mass="64519">MAKDLRTNIIIDLAGNLSSKARQYGQSMNQFAASNQRAMNMLKMSTVAAGRGIDSLGSRYVAFGAALASGAAARGYAQLDRRISRIAIAADISREKAKELKDEINAVSNTKGIRIDPNEATAAVEEILTKTGDLDYAMRNLPNIAAVIQATGSGGVDVGGIFTEFKKLAISESEAAMRAIDTLNVQGKEGAFTLAALAKEGPKIFAAYAATGRQGAEAVTELGAALQVIKGGVGSEAEAVTAFESLIRDITRPETVNKLKQLGGIEVFDPDQLKQGKEVMRSLPVLIEEIVTKSKGLSTNLAMLNLTDEAKRALKPVIAEFVQTGDVKAFDKFMGIAGDGSTTLNDAAVAASDFAASLQLVSNSLSQFSNQQLAGPVAELADAINSLEPDAVQRWLEVGSNIGLAVGGMVVAKKAIDAVRWGKETWGALKPGKGGHGGGGSLGGAIADLGATPVYVVNMPGSGFDIPTGGPDVPGGKTPKSIQLAKKISPFLLRGALPFTALYAASQSEQAHALKAESDNAQVLRATLPQPKMVSNSEAYAMMASGFSAASSDLPTNPFAMLAAELQKEAHGLSGGGNNPAQSRSSLDVTVHYDRPPTVRVRDVAPGMQVRVDNGPSLMP</sequence>